<dbReference type="InterPro" id="IPR032675">
    <property type="entry name" value="LRR_dom_sf"/>
</dbReference>
<evidence type="ECO:0000313" key="2">
    <source>
        <dbReference type="Proteomes" id="UP001437256"/>
    </source>
</evidence>
<sequence length="321" mass="35369">MLVPYSGMFESTLYSIELHLEGEDRTGGQGDDTDGVSVFHAASKLRNLSIATGSPMPARRILQSFPLHQITTLILMARNPFSTRPTYENLQTILSSLVNIEVCSIKSFNFVYEPAEPRLTFARLHRLELATVKPSAIDAFLDSVNLPALRRLTITPQSSISFIQFLKRSSCSIEHLSLGHATTDVLIELLKAKELQAVKYLVMAGPGGNNRGYFSMKSVSDDVLRILMSHPSGEILLPHLQRLSLISTDRYSDTVLVDLLVSRRDISQFAPGTASPLRHARICPRPQGFAAGDEAVKSKLRELIDGGLLVTDNLKDQAVVV</sequence>
<protein>
    <submittedName>
        <fullName evidence="1">Uncharacterized protein</fullName>
    </submittedName>
</protein>
<accession>A0ABR2ZY28</accession>
<keyword evidence="2" id="KW-1185">Reference proteome</keyword>
<proteinExistence type="predicted"/>
<comment type="caution">
    <text evidence="1">The sequence shown here is derived from an EMBL/GenBank/DDBJ whole genome shotgun (WGS) entry which is preliminary data.</text>
</comment>
<dbReference type="Proteomes" id="UP001437256">
    <property type="component" value="Unassembled WGS sequence"/>
</dbReference>
<organism evidence="1 2">
    <name type="scientific">Marasmius tenuissimus</name>
    <dbReference type="NCBI Taxonomy" id="585030"/>
    <lineage>
        <taxon>Eukaryota</taxon>
        <taxon>Fungi</taxon>
        <taxon>Dikarya</taxon>
        <taxon>Basidiomycota</taxon>
        <taxon>Agaricomycotina</taxon>
        <taxon>Agaricomycetes</taxon>
        <taxon>Agaricomycetidae</taxon>
        <taxon>Agaricales</taxon>
        <taxon>Marasmiineae</taxon>
        <taxon>Marasmiaceae</taxon>
        <taxon>Marasmius</taxon>
    </lineage>
</organism>
<dbReference type="EMBL" id="JBBXMP010000044">
    <property type="protein sequence ID" value="KAL0065703.1"/>
    <property type="molecule type" value="Genomic_DNA"/>
</dbReference>
<evidence type="ECO:0000313" key="1">
    <source>
        <dbReference type="EMBL" id="KAL0065703.1"/>
    </source>
</evidence>
<dbReference type="Gene3D" id="3.80.10.10">
    <property type="entry name" value="Ribonuclease Inhibitor"/>
    <property type="match status" value="1"/>
</dbReference>
<name>A0ABR2ZY28_9AGAR</name>
<reference evidence="1 2" key="1">
    <citation type="submission" date="2024-05" db="EMBL/GenBank/DDBJ databases">
        <title>A draft genome resource for the thread blight pathogen Marasmius tenuissimus strain MS-2.</title>
        <authorList>
            <person name="Yulfo-Soto G.E."/>
            <person name="Baruah I.K."/>
            <person name="Amoako-Attah I."/>
            <person name="Bukari Y."/>
            <person name="Meinhardt L.W."/>
            <person name="Bailey B.A."/>
            <person name="Cohen S.P."/>
        </authorList>
    </citation>
    <scope>NUCLEOTIDE SEQUENCE [LARGE SCALE GENOMIC DNA]</scope>
    <source>
        <strain evidence="1 2">MS-2</strain>
    </source>
</reference>
<gene>
    <name evidence="1" type="ORF">AAF712_007344</name>
</gene>